<evidence type="ECO:0000313" key="9">
    <source>
        <dbReference type="EMBL" id="CAG8433295.1"/>
    </source>
</evidence>
<dbReference type="OrthoDB" id="1368at2759"/>
<evidence type="ECO:0000256" key="1">
    <source>
        <dbReference type="ARBA" id="ARBA00004651"/>
    </source>
</evidence>
<comment type="caution">
    <text evidence="9">The sequence shown here is derived from an EMBL/GenBank/DDBJ whole genome shotgun (WGS) entry which is preliminary data.</text>
</comment>
<dbReference type="GO" id="GO:0005254">
    <property type="term" value="F:chloride channel activity"/>
    <property type="evidence" value="ECO:0007669"/>
    <property type="project" value="InterPro"/>
</dbReference>
<dbReference type="Pfam" id="PF25539">
    <property type="entry name" value="Bestrophin_2"/>
    <property type="match status" value="1"/>
</dbReference>
<sequence length="455" mass="52115">MAFRWTGTVVPKILPSALLCTVVGTIITVIYEKTDLKPSIPQAFIPVLGFVVGLLLTYRTNTAYDRYWEGRRAWSTMEVAIRTFTRLIWVNLKETDSSDVVQKKTAINLLLGFAIGTKYYLREQEGSKQPDLQPLIVDIRSKLPGYEPLEDQDRAEEFRRASEESASKIDMLVKSKKKPHQREKGEYVPENHNIPLEISLYLSSYIKAQMDNKNSEAPVTTAMLNSLNTMVDCLTTFERILRSPIPIAYSTHLSQTVWVYCLTIPIQFVQLLHWFTIPFVFFATGVLLGIERIGGEIENPFGIDENDLDLDEFCKRLARELNLITAHAPPQAEVWIFSKENVPFGKEAGVTGESAVKLEIDEVRSLLSQHDEEHGEGKTPSEISIKFQKYIVGFQCLSVIHENLHLCLEPKSVKSLERKHYSVRYSMTDNLNFNRHFFEGRQTVYFELGEAWPWV</sequence>
<dbReference type="PANTHER" id="PTHR33281">
    <property type="entry name" value="UPF0187 PROTEIN YNEE"/>
    <property type="match status" value="1"/>
</dbReference>
<keyword evidence="6" id="KW-0406">Ion transport</keyword>
<evidence type="ECO:0000256" key="5">
    <source>
        <dbReference type="ARBA" id="ARBA00022989"/>
    </source>
</evidence>
<keyword evidence="7 8" id="KW-0472">Membrane</keyword>
<feature type="transmembrane region" description="Helical" evidence="8">
    <location>
        <begin position="13"/>
        <end position="31"/>
    </location>
</feature>
<evidence type="ECO:0000256" key="8">
    <source>
        <dbReference type="SAM" id="Phobius"/>
    </source>
</evidence>
<keyword evidence="5 8" id="KW-1133">Transmembrane helix</keyword>
<dbReference type="PANTHER" id="PTHR33281:SF19">
    <property type="entry name" value="VOLTAGE-DEPENDENT ANION CHANNEL-FORMING PROTEIN YNEE"/>
    <property type="match status" value="1"/>
</dbReference>
<evidence type="ECO:0000256" key="6">
    <source>
        <dbReference type="ARBA" id="ARBA00023065"/>
    </source>
</evidence>
<proteinExistence type="predicted"/>
<evidence type="ECO:0000256" key="4">
    <source>
        <dbReference type="ARBA" id="ARBA00022692"/>
    </source>
</evidence>
<organism evidence="9 10">
    <name type="scientific">Ambispora gerdemannii</name>
    <dbReference type="NCBI Taxonomy" id="144530"/>
    <lineage>
        <taxon>Eukaryota</taxon>
        <taxon>Fungi</taxon>
        <taxon>Fungi incertae sedis</taxon>
        <taxon>Mucoromycota</taxon>
        <taxon>Glomeromycotina</taxon>
        <taxon>Glomeromycetes</taxon>
        <taxon>Archaeosporales</taxon>
        <taxon>Ambisporaceae</taxon>
        <taxon>Ambispora</taxon>
    </lineage>
</organism>
<dbReference type="AlphaFoldDB" id="A0A9N8V0I2"/>
<keyword evidence="4 8" id="KW-0812">Transmembrane</keyword>
<feature type="transmembrane region" description="Helical" evidence="8">
    <location>
        <begin position="43"/>
        <end position="60"/>
    </location>
</feature>
<reference evidence="9" key="1">
    <citation type="submission" date="2021-06" db="EMBL/GenBank/DDBJ databases">
        <authorList>
            <person name="Kallberg Y."/>
            <person name="Tangrot J."/>
            <person name="Rosling A."/>
        </authorList>
    </citation>
    <scope>NUCLEOTIDE SEQUENCE</scope>
    <source>
        <strain evidence="9">MT106</strain>
    </source>
</reference>
<keyword evidence="3" id="KW-1003">Cell membrane</keyword>
<evidence type="ECO:0000256" key="7">
    <source>
        <dbReference type="ARBA" id="ARBA00023136"/>
    </source>
</evidence>
<accession>A0A9N8V0I2</accession>
<evidence type="ECO:0000313" key="10">
    <source>
        <dbReference type="Proteomes" id="UP000789831"/>
    </source>
</evidence>
<name>A0A9N8V0I2_9GLOM</name>
<dbReference type="InterPro" id="IPR044669">
    <property type="entry name" value="YneE/VCCN1/2-like"/>
</dbReference>
<keyword evidence="10" id="KW-1185">Reference proteome</keyword>
<comment type="subcellular location">
    <subcellularLocation>
        <location evidence="1">Cell membrane</location>
        <topology evidence="1">Multi-pass membrane protein</topology>
    </subcellularLocation>
</comment>
<evidence type="ECO:0000256" key="3">
    <source>
        <dbReference type="ARBA" id="ARBA00022475"/>
    </source>
</evidence>
<dbReference type="EMBL" id="CAJVPL010000004">
    <property type="protein sequence ID" value="CAG8433295.1"/>
    <property type="molecule type" value="Genomic_DNA"/>
</dbReference>
<evidence type="ECO:0000256" key="2">
    <source>
        <dbReference type="ARBA" id="ARBA00022448"/>
    </source>
</evidence>
<dbReference type="Proteomes" id="UP000789831">
    <property type="component" value="Unassembled WGS sequence"/>
</dbReference>
<dbReference type="GO" id="GO:0005886">
    <property type="term" value="C:plasma membrane"/>
    <property type="evidence" value="ECO:0007669"/>
    <property type="project" value="UniProtKB-SubCell"/>
</dbReference>
<feature type="transmembrane region" description="Helical" evidence="8">
    <location>
        <begin position="271"/>
        <end position="290"/>
    </location>
</feature>
<gene>
    <name evidence="9" type="ORF">AGERDE_LOCUS82</name>
</gene>
<protein>
    <submittedName>
        <fullName evidence="9">13043_t:CDS:1</fullName>
    </submittedName>
</protein>
<keyword evidence="2" id="KW-0813">Transport</keyword>